<dbReference type="GO" id="GO:0016616">
    <property type="term" value="F:oxidoreductase activity, acting on the CH-OH group of donors, NAD or NADP as acceptor"/>
    <property type="evidence" value="ECO:0007669"/>
    <property type="project" value="TreeGrafter"/>
</dbReference>
<dbReference type="FunFam" id="3.40.50.720:FF:000084">
    <property type="entry name" value="Short-chain dehydrogenase reductase"/>
    <property type="match status" value="1"/>
</dbReference>
<protein>
    <submittedName>
        <fullName evidence="3">SDR family oxidoreductase</fullName>
    </submittedName>
</protein>
<dbReference type="RefSeq" id="WP_157706668.1">
    <property type="nucleotide sequence ID" value="NZ_CP034348.1"/>
</dbReference>
<proteinExistence type="inferred from homology"/>
<dbReference type="PANTHER" id="PTHR42760">
    <property type="entry name" value="SHORT-CHAIN DEHYDROGENASES/REDUCTASES FAMILY MEMBER"/>
    <property type="match status" value="1"/>
</dbReference>
<dbReference type="InterPro" id="IPR036291">
    <property type="entry name" value="NAD(P)-bd_dom_sf"/>
</dbReference>
<name>A0A6I6IRX5_9RHOB</name>
<comment type="similarity">
    <text evidence="1">Belongs to the short-chain dehydrogenases/reductases (SDR) family.</text>
</comment>
<dbReference type="PANTHER" id="PTHR42760:SF133">
    <property type="entry name" value="3-OXOACYL-[ACYL-CARRIER-PROTEIN] REDUCTASE"/>
    <property type="match status" value="1"/>
</dbReference>
<dbReference type="PRINTS" id="PR00081">
    <property type="entry name" value="GDHRDH"/>
</dbReference>
<sequence length="288" mass="28806">MAGDAREPVGPGGLAVFHRSGRAARGAPVTLNGKVALVTGCSAPKGIGRACAAALAAEGAFVIVSDRPGEGRMEAVEALAGEIGGAALALDVTDAEQIAQAVAAAGAHGGVDILVNNAGTVQGAGPFLSGTAQDWEVSFRVNLLGPMLLAQAVIPGMIEKSAGRIINMGSIGGLGGRASFGAYSAMKHGVTGLTKTIAAEFGPMGIRCNAVCPGYIATDMHEASNIRLAEAEGVPLDAMKRRRYEAVALRAAGRPEDIAAAVLYLAGPQGDYVSGINLPVAGGIQLGL</sequence>
<dbReference type="CDD" id="cd05233">
    <property type="entry name" value="SDR_c"/>
    <property type="match status" value="1"/>
</dbReference>
<dbReference type="SUPFAM" id="SSF51735">
    <property type="entry name" value="NAD(P)-binding Rossmann-fold domains"/>
    <property type="match status" value="1"/>
</dbReference>
<organism evidence="3 4">
    <name type="scientific">Roseovarius faecimaris</name>
    <dbReference type="NCBI Taxonomy" id="2494550"/>
    <lineage>
        <taxon>Bacteria</taxon>
        <taxon>Pseudomonadati</taxon>
        <taxon>Pseudomonadota</taxon>
        <taxon>Alphaproteobacteria</taxon>
        <taxon>Rhodobacterales</taxon>
        <taxon>Roseobacteraceae</taxon>
        <taxon>Roseovarius</taxon>
    </lineage>
</organism>
<dbReference type="KEGG" id="rom:EI983_07000"/>
<dbReference type="Gene3D" id="3.40.50.720">
    <property type="entry name" value="NAD(P)-binding Rossmann-like Domain"/>
    <property type="match status" value="1"/>
</dbReference>
<evidence type="ECO:0000313" key="3">
    <source>
        <dbReference type="EMBL" id="QGX98036.1"/>
    </source>
</evidence>
<evidence type="ECO:0000256" key="1">
    <source>
        <dbReference type="ARBA" id="ARBA00006484"/>
    </source>
</evidence>
<evidence type="ECO:0000313" key="4">
    <source>
        <dbReference type="Proteomes" id="UP000428330"/>
    </source>
</evidence>
<dbReference type="Pfam" id="PF13561">
    <property type="entry name" value="adh_short_C2"/>
    <property type="match status" value="1"/>
</dbReference>
<dbReference type="Proteomes" id="UP000428330">
    <property type="component" value="Chromosome"/>
</dbReference>
<keyword evidence="4" id="KW-1185">Reference proteome</keyword>
<keyword evidence="2" id="KW-0560">Oxidoreductase</keyword>
<gene>
    <name evidence="3" type="ORF">EI983_07000</name>
</gene>
<evidence type="ECO:0000256" key="2">
    <source>
        <dbReference type="ARBA" id="ARBA00023002"/>
    </source>
</evidence>
<accession>A0A6I6IRX5</accession>
<dbReference type="InterPro" id="IPR002347">
    <property type="entry name" value="SDR_fam"/>
</dbReference>
<dbReference type="OrthoDB" id="9789398at2"/>
<dbReference type="PRINTS" id="PR00080">
    <property type="entry name" value="SDRFAMILY"/>
</dbReference>
<dbReference type="AlphaFoldDB" id="A0A6I6IRX5"/>
<reference evidence="4" key="1">
    <citation type="submission" date="2018-12" db="EMBL/GenBank/DDBJ databases">
        <title>Complete genome sequence of Roseovarius sp. MME-070.</title>
        <authorList>
            <person name="Nam Y.-D."/>
            <person name="Kang J."/>
            <person name="Chung W.-H."/>
            <person name="Park Y.S."/>
        </authorList>
    </citation>
    <scope>NUCLEOTIDE SEQUENCE [LARGE SCALE GENOMIC DNA]</scope>
    <source>
        <strain evidence="4">MME-070</strain>
    </source>
</reference>
<dbReference type="EMBL" id="CP034348">
    <property type="protein sequence ID" value="QGX98036.1"/>
    <property type="molecule type" value="Genomic_DNA"/>
</dbReference>